<evidence type="ECO:0000313" key="17">
    <source>
        <dbReference type="EMBL" id="OHA81597.1"/>
    </source>
</evidence>
<protein>
    <recommendedName>
        <fullName evidence="12">Probable peptidoglycan glycosyltransferase FtsW</fullName>
        <ecNumber evidence="14">2.4.99.28</ecNumber>
    </recommendedName>
    <alternativeName>
        <fullName evidence="13">Cell division protein FtsW</fullName>
    </alternativeName>
    <alternativeName>
        <fullName evidence="10">Cell wall polymerase</fullName>
    </alternativeName>
    <alternativeName>
        <fullName evidence="9">Peptidoglycan polymerase</fullName>
    </alternativeName>
</protein>
<dbReference type="EC" id="2.4.99.28" evidence="14"/>
<keyword evidence="6" id="KW-0573">Peptidoglycan synthesis</keyword>
<evidence type="ECO:0000256" key="11">
    <source>
        <dbReference type="ARBA" id="ARBA00038053"/>
    </source>
</evidence>
<evidence type="ECO:0000256" key="1">
    <source>
        <dbReference type="ARBA" id="ARBA00004141"/>
    </source>
</evidence>
<evidence type="ECO:0000256" key="13">
    <source>
        <dbReference type="ARBA" id="ARBA00041418"/>
    </source>
</evidence>
<accession>A0A1G2S9B2</accession>
<evidence type="ECO:0000256" key="16">
    <source>
        <dbReference type="SAM" id="Phobius"/>
    </source>
</evidence>
<evidence type="ECO:0000256" key="6">
    <source>
        <dbReference type="ARBA" id="ARBA00022984"/>
    </source>
</evidence>
<dbReference type="GO" id="GO:0008360">
    <property type="term" value="P:regulation of cell shape"/>
    <property type="evidence" value="ECO:0007669"/>
    <property type="project" value="UniProtKB-KW"/>
</dbReference>
<dbReference type="GO" id="GO:0005886">
    <property type="term" value="C:plasma membrane"/>
    <property type="evidence" value="ECO:0007669"/>
    <property type="project" value="TreeGrafter"/>
</dbReference>
<dbReference type="GO" id="GO:0051301">
    <property type="term" value="P:cell division"/>
    <property type="evidence" value="ECO:0007669"/>
    <property type="project" value="InterPro"/>
</dbReference>
<evidence type="ECO:0000256" key="3">
    <source>
        <dbReference type="ARBA" id="ARBA00022679"/>
    </source>
</evidence>
<dbReference type="AlphaFoldDB" id="A0A1G2S9B2"/>
<reference evidence="17 18" key="1">
    <citation type="journal article" date="2016" name="Nat. Commun.">
        <title>Thousands of microbial genomes shed light on interconnected biogeochemical processes in an aquifer system.</title>
        <authorList>
            <person name="Anantharaman K."/>
            <person name="Brown C.T."/>
            <person name="Hug L.A."/>
            <person name="Sharon I."/>
            <person name="Castelle C.J."/>
            <person name="Probst A.J."/>
            <person name="Thomas B.C."/>
            <person name="Singh A."/>
            <person name="Wilkins M.J."/>
            <person name="Karaoz U."/>
            <person name="Brodie E.L."/>
            <person name="Williams K.H."/>
            <person name="Hubbard S.S."/>
            <person name="Banfield J.F."/>
        </authorList>
    </citation>
    <scope>NUCLEOTIDE SEQUENCE [LARGE SCALE GENOMIC DNA]</scope>
</reference>
<dbReference type="InterPro" id="IPR001182">
    <property type="entry name" value="FtsW/RodA"/>
</dbReference>
<dbReference type="GO" id="GO:0032153">
    <property type="term" value="C:cell division site"/>
    <property type="evidence" value="ECO:0007669"/>
    <property type="project" value="TreeGrafter"/>
</dbReference>
<keyword evidence="2" id="KW-0328">Glycosyltransferase</keyword>
<gene>
    <name evidence="17" type="ORF">A3D51_02380</name>
</gene>
<evidence type="ECO:0000256" key="15">
    <source>
        <dbReference type="ARBA" id="ARBA00049902"/>
    </source>
</evidence>
<proteinExistence type="inferred from homology"/>
<feature type="transmembrane region" description="Helical" evidence="16">
    <location>
        <begin position="337"/>
        <end position="361"/>
    </location>
</feature>
<feature type="transmembrane region" description="Helical" evidence="16">
    <location>
        <begin position="117"/>
        <end position="134"/>
    </location>
</feature>
<keyword evidence="5" id="KW-0133">Cell shape</keyword>
<dbReference type="EMBL" id="MHUT01000006">
    <property type="protein sequence ID" value="OHA81597.1"/>
    <property type="molecule type" value="Genomic_DNA"/>
</dbReference>
<feature type="transmembrane region" description="Helical" evidence="16">
    <location>
        <begin position="141"/>
        <end position="160"/>
    </location>
</feature>
<organism evidence="17 18">
    <name type="scientific">Candidatus Yonathbacteria bacterium RIFCSPHIGHO2_02_FULL_44_14</name>
    <dbReference type="NCBI Taxonomy" id="1802724"/>
    <lineage>
        <taxon>Bacteria</taxon>
        <taxon>Candidatus Yonathiibacteriota</taxon>
    </lineage>
</organism>
<evidence type="ECO:0000256" key="12">
    <source>
        <dbReference type="ARBA" id="ARBA00041185"/>
    </source>
</evidence>
<dbReference type="GO" id="GO:0008955">
    <property type="term" value="F:peptidoglycan glycosyltransferase activity"/>
    <property type="evidence" value="ECO:0007669"/>
    <property type="project" value="UniProtKB-EC"/>
</dbReference>
<comment type="similarity">
    <text evidence="11">Belongs to the SEDS family. FtsW subfamily.</text>
</comment>
<feature type="transmembrane region" description="Helical" evidence="16">
    <location>
        <begin position="306"/>
        <end position="331"/>
    </location>
</feature>
<keyword evidence="8 16" id="KW-0472">Membrane</keyword>
<dbReference type="GO" id="GO:0009252">
    <property type="term" value="P:peptidoglycan biosynthetic process"/>
    <property type="evidence" value="ECO:0007669"/>
    <property type="project" value="UniProtKB-KW"/>
</dbReference>
<comment type="subcellular location">
    <subcellularLocation>
        <location evidence="1">Membrane</location>
        <topology evidence="1">Multi-pass membrane protein</topology>
    </subcellularLocation>
</comment>
<keyword evidence="3" id="KW-0808">Transferase</keyword>
<evidence type="ECO:0000256" key="7">
    <source>
        <dbReference type="ARBA" id="ARBA00022989"/>
    </source>
</evidence>
<evidence type="ECO:0000256" key="2">
    <source>
        <dbReference type="ARBA" id="ARBA00022676"/>
    </source>
</evidence>
<evidence type="ECO:0000256" key="9">
    <source>
        <dbReference type="ARBA" id="ARBA00032370"/>
    </source>
</evidence>
<keyword evidence="7 16" id="KW-1133">Transmembrane helix</keyword>
<feature type="transmembrane region" description="Helical" evidence="16">
    <location>
        <begin position="274"/>
        <end position="294"/>
    </location>
</feature>
<feature type="transmembrane region" description="Helical" evidence="16">
    <location>
        <begin position="189"/>
        <end position="210"/>
    </location>
</feature>
<dbReference type="PANTHER" id="PTHR30474:SF2">
    <property type="entry name" value="PEPTIDOGLYCAN GLYCOSYLTRANSFERASE FTSW-RELATED"/>
    <property type="match status" value="1"/>
</dbReference>
<evidence type="ECO:0000256" key="8">
    <source>
        <dbReference type="ARBA" id="ARBA00023136"/>
    </source>
</evidence>
<sequence length="367" mass="39214">MKKNQSIDKIFLSITALLALVGLFVFTSASFGLFARKGFSLQDLLFDQVVLGLFLGIIVAAVVAFKFPLKFLQANALYFFIGSIVISLFVFVPGVGLEHGGAHRWIDLGIISFQPSELLKLGTIIYFAALLPLFRERIGTLKYAIGVTAGILFFPAVILLLEPDTGTFAVVFTAITAMLLAAGMKIRHFVLIIVVSILAIGILAIARPYVGERLLTYLDPSRDPQGASYQIQKSLLAIGSGGITGRGFGQSIQKFGSLPEPTGDSIFAVVGEEFGFIGGSTIVILFLLFGVRGIQIARRAPDMFESLLAVGIVILIISQSFANIAAMLGLIPLTGVPLVFVSHGGTALLFAFLEVGILLNISKLSKA</sequence>
<dbReference type="Pfam" id="PF01098">
    <property type="entry name" value="FTSW_RODA_SPOVE"/>
    <property type="match status" value="1"/>
</dbReference>
<feature type="transmembrane region" description="Helical" evidence="16">
    <location>
        <begin position="166"/>
        <end position="182"/>
    </location>
</feature>
<name>A0A1G2S9B2_9BACT</name>
<feature type="transmembrane region" description="Helical" evidence="16">
    <location>
        <begin position="12"/>
        <end position="33"/>
    </location>
</feature>
<dbReference type="Proteomes" id="UP000179118">
    <property type="component" value="Unassembled WGS sequence"/>
</dbReference>
<evidence type="ECO:0000256" key="10">
    <source>
        <dbReference type="ARBA" id="ARBA00033270"/>
    </source>
</evidence>
<evidence type="ECO:0000256" key="5">
    <source>
        <dbReference type="ARBA" id="ARBA00022960"/>
    </source>
</evidence>
<evidence type="ECO:0000256" key="14">
    <source>
        <dbReference type="ARBA" id="ARBA00044770"/>
    </source>
</evidence>
<feature type="transmembrane region" description="Helical" evidence="16">
    <location>
        <begin position="45"/>
        <end position="65"/>
    </location>
</feature>
<dbReference type="PANTHER" id="PTHR30474">
    <property type="entry name" value="CELL CYCLE PROTEIN"/>
    <property type="match status" value="1"/>
</dbReference>
<dbReference type="GO" id="GO:0015648">
    <property type="term" value="F:lipid-linked peptidoglycan transporter activity"/>
    <property type="evidence" value="ECO:0007669"/>
    <property type="project" value="TreeGrafter"/>
</dbReference>
<feature type="transmembrane region" description="Helical" evidence="16">
    <location>
        <begin position="77"/>
        <end position="97"/>
    </location>
</feature>
<comment type="caution">
    <text evidence="17">The sequence shown here is derived from an EMBL/GenBank/DDBJ whole genome shotgun (WGS) entry which is preliminary data.</text>
</comment>
<evidence type="ECO:0000256" key="4">
    <source>
        <dbReference type="ARBA" id="ARBA00022692"/>
    </source>
</evidence>
<keyword evidence="4 16" id="KW-0812">Transmembrane</keyword>
<evidence type="ECO:0000313" key="18">
    <source>
        <dbReference type="Proteomes" id="UP000179118"/>
    </source>
</evidence>
<comment type="catalytic activity">
    <reaction evidence="15">
        <text>[GlcNAc-(1-&gt;4)-Mur2Ac(oyl-L-Ala-gamma-D-Glu-L-Lys-D-Ala-D-Ala)](n)-di-trans,octa-cis-undecaprenyl diphosphate + beta-D-GlcNAc-(1-&gt;4)-Mur2Ac(oyl-L-Ala-gamma-D-Glu-L-Lys-D-Ala-D-Ala)-di-trans,octa-cis-undecaprenyl diphosphate = [GlcNAc-(1-&gt;4)-Mur2Ac(oyl-L-Ala-gamma-D-Glu-L-Lys-D-Ala-D-Ala)](n+1)-di-trans,octa-cis-undecaprenyl diphosphate + di-trans,octa-cis-undecaprenyl diphosphate + H(+)</text>
        <dbReference type="Rhea" id="RHEA:23708"/>
        <dbReference type="Rhea" id="RHEA-COMP:9602"/>
        <dbReference type="Rhea" id="RHEA-COMP:9603"/>
        <dbReference type="ChEBI" id="CHEBI:15378"/>
        <dbReference type="ChEBI" id="CHEBI:58405"/>
        <dbReference type="ChEBI" id="CHEBI:60033"/>
        <dbReference type="ChEBI" id="CHEBI:78435"/>
        <dbReference type="EC" id="2.4.99.28"/>
    </reaction>
</comment>